<keyword evidence="2" id="KW-1185">Reference proteome</keyword>
<evidence type="ECO:0000313" key="2">
    <source>
        <dbReference type="Proteomes" id="UP000257109"/>
    </source>
</evidence>
<organism evidence="1 2">
    <name type="scientific">Mucuna pruriens</name>
    <name type="common">Velvet bean</name>
    <name type="synonym">Dolichos pruriens</name>
    <dbReference type="NCBI Taxonomy" id="157652"/>
    <lineage>
        <taxon>Eukaryota</taxon>
        <taxon>Viridiplantae</taxon>
        <taxon>Streptophyta</taxon>
        <taxon>Embryophyta</taxon>
        <taxon>Tracheophyta</taxon>
        <taxon>Spermatophyta</taxon>
        <taxon>Magnoliopsida</taxon>
        <taxon>eudicotyledons</taxon>
        <taxon>Gunneridae</taxon>
        <taxon>Pentapetalae</taxon>
        <taxon>rosids</taxon>
        <taxon>fabids</taxon>
        <taxon>Fabales</taxon>
        <taxon>Fabaceae</taxon>
        <taxon>Papilionoideae</taxon>
        <taxon>50 kb inversion clade</taxon>
        <taxon>NPAAA clade</taxon>
        <taxon>indigoferoid/millettioid clade</taxon>
        <taxon>Phaseoleae</taxon>
        <taxon>Mucuna</taxon>
    </lineage>
</organism>
<gene>
    <name evidence="1" type="ORF">CR513_49740</name>
</gene>
<sequence>MDSTEETWSPDDASCVTIDTTPISAFSNALSVSPTGPAISARTGRRRPCNLNRWLASHISGCGHKTGRRSFGLSTEIGQCTKIKGQQEKKEEVAEMRMLKWICGHTRSDGMQNDCIRDDIGVVPIEKMTENRLR</sequence>
<dbReference type="STRING" id="157652.A0A371EY75"/>
<dbReference type="AlphaFoldDB" id="A0A371EY75"/>
<dbReference type="OrthoDB" id="1303839at2759"/>
<protein>
    <submittedName>
        <fullName evidence="1">Uncharacterized protein</fullName>
    </submittedName>
</protein>
<evidence type="ECO:0000313" key="1">
    <source>
        <dbReference type="EMBL" id="RDX70954.1"/>
    </source>
</evidence>
<reference evidence="1" key="1">
    <citation type="submission" date="2018-05" db="EMBL/GenBank/DDBJ databases">
        <title>Draft genome of Mucuna pruriens seed.</title>
        <authorList>
            <person name="Nnadi N.E."/>
            <person name="Vos R."/>
            <person name="Hasami M.H."/>
            <person name="Devisetty U.K."/>
            <person name="Aguiy J.C."/>
        </authorList>
    </citation>
    <scope>NUCLEOTIDE SEQUENCE [LARGE SCALE GENOMIC DNA]</scope>
    <source>
        <strain evidence="1">JCA_2017</strain>
    </source>
</reference>
<dbReference type="Proteomes" id="UP000257109">
    <property type="component" value="Unassembled WGS sequence"/>
</dbReference>
<proteinExistence type="predicted"/>
<comment type="caution">
    <text evidence="1">The sequence shown here is derived from an EMBL/GenBank/DDBJ whole genome shotgun (WGS) entry which is preliminary data.</text>
</comment>
<accession>A0A371EY75</accession>
<feature type="non-terminal residue" evidence="1">
    <location>
        <position position="1"/>
    </location>
</feature>
<name>A0A371EY75_MUCPR</name>
<dbReference type="EMBL" id="QJKJ01011519">
    <property type="protein sequence ID" value="RDX70954.1"/>
    <property type="molecule type" value="Genomic_DNA"/>
</dbReference>